<evidence type="ECO:0000313" key="5">
    <source>
        <dbReference type="EMBL" id="NGP76627.1"/>
    </source>
</evidence>
<dbReference type="InterPro" id="IPR000843">
    <property type="entry name" value="HTH_LacI"/>
</dbReference>
<dbReference type="Gene3D" id="3.40.50.2300">
    <property type="match status" value="2"/>
</dbReference>
<dbReference type="Gene3D" id="1.10.260.40">
    <property type="entry name" value="lambda repressor-like DNA-binding domains"/>
    <property type="match status" value="1"/>
</dbReference>
<dbReference type="RefSeq" id="WP_165141129.1">
    <property type="nucleotide sequence ID" value="NZ_JAALLT010000002.1"/>
</dbReference>
<evidence type="ECO:0000259" key="4">
    <source>
        <dbReference type="PROSITE" id="PS50932"/>
    </source>
</evidence>
<dbReference type="PANTHER" id="PTHR30146">
    <property type="entry name" value="LACI-RELATED TRANSCRIPTIONAL REPRESSOR"/>
    <property type="match status" value="1"/>
</dbReference>
<dbReference type="InterPro" id="IPR028082">
    <property type="entry name" value="Peripla_BP_I"/>
</dbReference>
<dbReference type="GO" id="GO:0003700">
    <property type="term" value="F:DNA-binding transcription factor activity"/>
    <property type="evidence" value="ECO:0007669"/>
    <property type="project" value="TreeGrafter"/>
</dbReference>
<dbReference type="SUPFAM" id="SSF53822">
    <property type="entry name" value="Periplasmic binding protein-like I"/>
    <property type="match status" value="1"/>
</dbReference>
<keyword evidence="2" id="KW-0238">DNA-binding</keyword>
<reference evidence="5 6" key="1">
    <citation type="submission" date="2020-02" db="EMBL/GenBank/DDBJ databases">
        <title>Balneolaceae bacterium YR4-1, complete genome.</title>
        <authorList>
            <person name="Li Y."/>
            <person name="Wu S."/>
        </authorList>
    </citation>
    <scope>NUCLEOTIDE SEQUENCE [LARGE SCALE GENOMIC DNA]</scope>
    <source>
        <strain evidence="5 6">YR4-1</strain>
    </source>
</reference>
<gene>
    <name evidence="5" type="ORF">G3570_08280</name>
</gene>
<keyword evidence="1" id="KW-0805">Transcription regulation</keyword>
<dbReference type="InterPro" id="IPR046335">
    <property type="entry name" value="LacI/GalR-like_sensor"/>
</dbReference>
<feature type="domain" description="HTH lacI-type" evidence="4">
    <location>
        <begin position="3"/>
        <end position="45"/>
    </location>
</feature>
<dbReference type="SMART" id="SM00354">
    <property type="entry name" value="HTH_LACI"/>
    <property type="match status" value="1"/>
</dbReference>
<accession>A0A6M1T1K0</accession>
<dbReference type="CDD" id="cd01392">
    <property type="entry name" value="HTH_LacI"/>
    <property type="match status" value="1"/>
</dbReference>
<dbReference type="CDD" id="cd06267">
    <property type="entry name" value="PBP1_LacI_sugar_binding-like"/>
    <property type="match status" value="1"/>
</dbReference>
<dbReference type="InterPro" id="IPR010982">
    <property type="entry name" value="Lambda_DNA-bd_dom_sf"/>
</dbReference>
<dbReference type="PROSITE" id="PS50932">
    <property type="entry name" value="HTH_LACI_2"/>
    <property type="match status" value="1"/>
</dbReference>
<evidence type="ECO:0000256" key="3">
    <source>
        <dbReference type="ARBA" id="ARBA00023163"/>
    </source>
</evidence>
<evidence type="ECO:0000256" key="1">
    <source>
        <dbReference type="ARBA" id="ARBA00023015"/>
    </source>
</evidence>
<evidence type="ECO:0000313" key="6">
    <source>
        <dbReference type="Proteomes" id="UP000473278"/>
    </source>
</evidence>
<comment type="caution">
    <text evidence="5">The sequence shown here is derived from an EMBL/GenBank/DDBJ whole genome shotgun (WGS) entry which is preliminary data.</text>
</comment>
<keyword evidence="3" id="KW-0804">Transcription</keyword>
<name>A0A6M1T1K0_9BACT</name>
<dbReference type="Pfam" id="PF13377">
    <property type="entry name" value="Peripla_BP_3"/>
    <property type="match status" value="1"/>
</dbReference>
<evidence type="ECO:0000256" key="2">
    <source>
        <dbReference type="ARBA" id="ARBA00023125"/>
    </source>
</evidence>
<dbReference type="Proteomes" id="UP000473278">
    <property type="component" value="Unassembled WGS sequence"/>
</dbReference>
<dbReference type="EMBL" id="JAALLT010000002">
    <property type="protein sequence ID" value="NGP76627.1"/>
    <property type="molecule type" value="Genomic_DNA"/>
</dbReference>
<dbReference type="AlphaFoldDB" id="A0A6M1T1K0"/>
<dbReference type="GO" id="GO:0000976">
    <property type="term" value="F:transcription cis-regulatory region binding"/>
    <property type="evidence" value="ECO:0007669"/>
    <property type="project" value="TreeGrafter"/>
</dbReference>
<keyword evidence="6" id="KW-1185">Reference proteome</keyword>
<dbReference type="SUPFAM" id="SSF47413">
    <property type="entry name" value="lambda repressor-like DNA-binding domains"/>
    <property type="match status" value="1"/>
</dbReference>
<dbReference type="PANTHER" id="PTHR30146:SF24">
    <property type="entry name" value="XYLOSE OPERON REGULATORY PROTEIN"/>
    <property type="match status" value="1"/>
</dbReference>
<protein>
    <submittedName>
        <fullName evidence="5">LacI family transcriptional regulator</fullName>
    </submittedName>
</protein>
<proteinExistence type="predicted"/>
<sequence>MKVTLKDIADDTGYSISTVSRVLNGLDANHQTKTKILKSARKLNYPVQNIVADVETDKMLNVLLICGIEIGEFYASFFDGLNNAASREKVRLIVSSLKDDIPKISDIRAKIEDEEIDGIIINLPRIQRTHYEQLKKALPDHFPVVSNEILNSQVFATVGFDNYGGGYLVAKHFDDKGYQTCGIIYGPSDKNVSRQRAHGFLDYITYYSDMEVVWEYEGDFSFESGIKAFKNFDQSGTKPRAIFACNDNMNHGFVQEAMIKGYQFPDDIAAVGFDDLPICKRHRPQLSSVHTNYEELGAVSIQRLKELMANPNRPSSVLSMVPTELRVRGSS</sequence>
<organism evidence="5 6">
    <name type="scientific">Halalkalibaculum roseum</name>
    <dbReference type="NCBI Taxonomy" id="2709311"/>
    <lineage>
        <taxon>Bacteria</taxon>
        <taxon>Pseudomonadati</taxon>
        <taxon>Balneolota</taxon>
        <taxon>Balneolia</taxon>
        <taxon>Balneolales</taxon>
        <taxon>Balneolaceae</taxon>
        <taxon>Halalkalibaculum</taxon>
    </lineage>
</organism>
<dbReference type="Pfam" id="PF00356">
    <property type="entry name" value="LacI"/>
    <property type="match status" value="1"/>
</dbReference>